<keyword evidence="4 6" id="KW-1133">Transmembrane helix</keyword>
<dbReference type="Pfam" id="PF03739">
    <property type="entry name" value="LptF_LptG"/>
    <property type="match status" value="1"/>
</dbReference>
<evidence type="ECO:0000313" key="7">
    <source>
        <dbReference type="EMBL" id="SHH73397.1"/>
    </source>
</evidence>
<dbReference type="PANTHER" id="PTHR33529">
    <property type="entry name" value="SLR0882 PROTEIN-RELATED"/>
    <property type="match status" value="1"/>
</dbReference>
<evidence type="ECO:0000256" key="3">
    <source>
        <dbReference type="ARBA" id="ARBA00022692"/>
    </source>
</evidence>
<reference evidence="8" key="1">
    <citation type="submission" date="2016-11" db="EMBL/GenBank/DDBJ databases">
        <authorList>
            <person name="Varghese N."/>
            <person name="Submissions S."/>
        </authorList>
    </citation>
    <scope>NUCLEOTIDE SEQUENCE [LARGE SCALE GENOMIC DNA]</scope>
    <source>
        <strain evidence="8">DSM 100572</strain>
    </source>
</reference>
<keyword evidence="8" id="KW-1185">Reference proteome</keyword>
<feature type="transmembrane region" description="Helical" evidence="6">
    <location>
        <begin position="54"/>
        <end position="79"/>
    </location>
</feature>
<feature type="transmembrane region" description="Helical" evidence="6">
    <location>
        <begin position="428"/>
        <end position="450"/>
    </location>
</feature>
<evidence type="ECO:0000313" key="8">
    <source>
        <dbReference type="Proteomes" id="UP000184109"/>
    </source>
</evidence>
<feature type="transmembrane region" description="Helical" evidence="6">
    <location>
        <begin position="100"/>
        <end position="123"/>
    </location>
</feature>
<evidence type="ECO:0000256" key="2">
    <source>
        <dbReference type="ARBA" id="ARBA00022475"/>
    </source>
</evidence>
<dbReference type="RefSeq" id="WP_317039550.1">
    <property type="nucleotide sequence ID" value="NZ_FQXQ01000003.1"/>
</dbReference>
<keyword evidence="2" id="KW-1003">Cell membrane</keyword>
<dbReference type="EMBL" id="FQXQ01000003">
    <property type="protein sequence ID" value="SHH73397.1"/>
    <property type="molecule type" value="Genomic_DNA"/>
</dbReference>
<evidence type="ECO:0000256" key="4">
    <source>
        <dbReference type="ARBA" id="ARBA00022989"/>
    </source>
</evidence>
<proteinExistence type="predicted"/>
<dbReference type="AlphaFoldDB" id="A0A1M5VDS4"/>
<gene>
    <name evidence="7" type="ORF">SAMN05444281_1726</name>
</gene>
<keyword evidence="3 6" id="KW-0812">Transmembrane</keyword>
<keyword evidence="5 6" id="KW-0472">Membrane</keyword>
<dbReference type="STRING" id="1195760.SAMN05444281_1726"/>
<evidence type="ECO:0000256" key="6">
    <source>
        <dbReference type="SAM" id="Phobius"/>
    </source>
</evidence>
<sequence>MLKTLDKYLIKSFLVPFFASFSIVMFVLIMQALWLVFDDIAGKGIEVIIILKFLWYMCMFVTPQALPISVLLSSIMTLGNLGENYEFAAVKSAGISFFRFLRPLIICVGLISVANFFLINYTYPYASLKQKNLLLNIKKTQPTLALVEGSFNDEIPGYSIKFSKKYGEENNLLKDVLIIETKGSKDDQITITAKKGKITTEEGSKYMTLILDDGYYFEDHTNDQKRLANKLKMPSSIAKFDRHTVNIDISDLTSNDLEEEKYKHHYTMKNMGQLKASSDSLKYNYDKFIDTKVRSMQSNILVSEMSKKLDTTKYKPLQKNILDNFTDGGKINILNQASSTVDNKIKSIDGYKDFYKRRRKNLNNHDYQFHYILTNSFSCLLLFFVGSSLGSIIRKGGFGMPMIIAIIIYVAYYFINTFGKNVAEESKISAFLGGWSGTLVMLPLAILFTISASKDMGFIKFDVILTPFKKLFNRFKKTDE</sequence>
<dbReference type="Proteomes" id="UP000184109">
    <property type="component" value="Unassembled WGS sequence"/>
</dbReference>
<evidence type="ECO:0000256" key="5">
    <source>
        <dbReference type="ARBA" id="ARBA00023136"/>
    </source>
</evidence>
<dbReference type="InterPro" id="IPR005495">
    <property type="entry name" value="LptG/LptF_permease"/>
</dbReference>
<comment type="subcellular location">
    <subcellularLocation>
        <location evidence="1">Cell membrane</location>
        <topology evidence="1">Multi-pass membrane protein</topology>
    </subcellularLocation>
</comment>
<evidence type="ECO:0000256" key="1">
    <source>
        <dbReference type="ARBA" id="ARBA00004651"/>
    </source>
</evidence>
<organism evidence="7 8">
    <name type="scientific">Wenyingzhuangia marina</name>
    <dbReference type="NCBI Taxonomy" id="1195760"/>
    <lineage>
        <taxon>Bacteria</taxon>
        <taxon>Pseudomonadati</taxon>
        <taxon>Bacteroidota</taxon>
        <taxon>Flavobacteriia</taxon>
        <taxon>Flavobacteriales</taxon>
        <taxon>Flavobacteriaceae</taxon>
        <taxon>Wenyingzhuangia</taxon>
    </lineage>
</organism>
<dbReference type="GO" id="GO:0043190">
    <property type="term" value="C:ATP-binding cassette (ABC) transporter complex"/>
    <property type="evidence" value="ECO:0007669"/>
    <property type="project" value="TreeGrafter"/>
</dbReference>
<dbReference type="GO" id="GO:0015920">
    <property type="term" value="P:lipopolysaccharide transport"/>
    <property type="evidence" value="ECO:0007669"/>
    <property type="project" value="TreeGrafter"/>
</dbReference>
<name>A0A1M5VDS4_9FLAO</name>
<protein>
    <submittedName>
        <fullName evidence="7">Lipopolysaccharide export system permease protein</fullName>
    </submittedName>
</protein>
<dbReference type="PANTHER" id="PTHR33529:SF6">
    <property type="entry name" value="YJGP_YJGQ FAMILY PERMEASE"/>
    <property type="match status" value="1"/>
</dbReference>
<feature type="transmembrane region" description="Helical" evidence="6">
    <location>
        <begin position="367"/>
        <end position="386"/>
    </location>
</feature>
<feature type="transmembrane region" description="Helical" evidence="6">
    <location>
        <begin position="12"/>
        <end position="34"/>
    </location>
</feature>
<accession>A0A1M5VDS4</accession>
<feature type="transmembrane region" description="Helical" evidence="6">
    <location>
        <begin position="398"/>
        <end position="416"/>
    </location>
</feature>